<feature type="compositionally biased region" description="Basic residues" evidence="1">
    <location>
        <begin position="164"/>
        <end position="173"/>
    </location>
</feature>
<feature type="compositionally biased region" description="Basic and acidic residues" evidence="1">
    <location>
        <begin position="958"/>
        <end position="967"/>
    </location>
</feature>
<feature type="region of interest" description="Disordered" evidence="1">
    <location>
        <begin position="141"/>
        <end position="193"/>
    </location>
</feature>
<evidence type="ECO:0000313" key="2">
    <source>
        <dbReference type="EMBL" id="CAE0291549.1"/>
    </source>
</evidence>
<name>A0A7S3M9W4_9STRA</name>
<feature type="compositionally biased region" description="Polar residues" evidence="1">
    <location>
        <begin position="174"/>
        <end position="189"/>
    </location>
</feature>
<proteinExistence type="predicted"/>
<feature type="compositionally biased region" description="Low complexity" evidence="1">
    <location>
        <begin position="743"/>
        <end position="764"/>
    </location>
</feature>
<accession>A0A7S3M9W4</accession>
<feature type="compositionally biased region" description="Polar residues" evidence="1">
    <location>
        <begin position="320"/>
        <end position="342"/>
    </location>
</feature>
<feature type="compositionally biased region" description="Polar residues" evidence="1">
    <location>
        <begin position="293"/>
        <end position="305"/>
    </location>
</feature>
<evidence type="ECO:0000256" key="1">
    <source>
        <dbReference type="SAM" id="MobiDB-lite"/>
    </source>
</evidence>
<dbReference type="AlphaFoldDB" id="A0A7S3M9W4"/>
<feature type="compositionally biased region" description="Low complexity" evidence="1">
    <location>
        <begin position="152"/>
        <end position="163"/>
    </location>
</feature>
<feature type="compositionally biased region" description="Low complexity" evidence="1">
    <location>
        <begin position="641"/>
        <end position="658"/>
    </location>
</feature>
<protein>
    <submittedName>
        <fullName evidence="2">Uncharacterized protein</fullName>
    </submittedName>
</protein>
<feature type="region of interest" description="Disordered" evidence="1">
    <location>
        <begin position="390"/>
        <end position="421"/>
    </location>
</feature>
<feature type="region of interest" description="Disordered" evidence="1">
    <location>
        <begin position="250"/>
        <end position="305"/>
    </location>
</feature>
<feature type="region of interest" description="Disordered" evidence="1">
    <location>
        <begin position="949"/>
        <end position="1042"/>
    </location>
</feature>
<feature type="compositionally biased region" description="Low complexity" evidence="1">
    <location>
        <begin position="531"/>
        <end position="549"/>
    </location>
</feature>
<feature type="compositionally biased region" description="Low complexity" evidence="1">
    <location>
        <begin position="558"/>
        <end position="580"/>
    </location>
</feature>
<reference evidence="2" key="1">
    <citation type="submission" date="2021-01" db="EMBL/GenBank/DDBJ databases">
        <authorList>
            <person name="Corre E."/>
            <person name="Pelletier E."/>
            <person name="Niang G."/>
            <person name="Scheremetjew M."/>
            <person name="Finn R."/>
            <person name="Kale V."/>
            <person name="Holt S."/>
            <person name="Cochrane G."/>
            <person name="Meng A."/>
            <person name="Brown T."/>
            <person name="Cohen L."/>
        </authorList>
    </citation>
    <scope>NUCLEOTIDE SEQUENCE</scope>
    <source>
        <strain evidence="2">CCAP 955/1</strain>
    </source>
</reference>
<feature type="compositionally biased region" description="Polar residues" evidence="1">
    <location>
        <begin position="778"/>
        <end position="791"/>
    </location>
</feature>
<feature type="region of interest" description="Disordered" evidence="1">
    <location>
        <begin position="320"/>
        <end position="374"/>
    </location>
</feature>
<organism evidence="2">
    <name type="scientific">Spumella elongata</name>
    <dbReference type="NCBI Taxonomy" id="89044"/>
    <lineage>
        <taxon>Eukaryota</taxon>
        <taxon>Sar</taxon>
        <taxon>Stramenopiles</taxon>
        <taxon>Ochrophyta</taxon>
        <taxon>Chrysophyceae</taxon>
        <taxon>Chromulinales</taxon>
        <taxon>Chromulinaceae</taxon>
        <taxon>Spumella</taxon>
    </lineage>
</organism>
<feature type="compositionally biased region" description="Polar residues" evidence="1">
    <location>
        <begin position="880"/>
        <end position="891"/>
    </location>
</feature>
<feature type="compositionally biased region" description="Polar residues" evidence="1">
    <location>
        <begin position="718"/>
        <end position="728"/>
    </location>
</feature>
<sequence length="1042" mass="110054">MTMRMQEEKRFNRSDDAIGQSLANNFLQNRNLLASFENKEADLWAGGGEHLSTSKLSSMLNSMQGRLKELPPTDAHEDERLWSIRSESADSLDVSEMESVVFGNLPTDVSESPLVFNYYDSASGSPGGPNRELRSIPRSISYSRQSEDDNDSLSSVSTTSSASRMHRNNRRSKVNAQLAASSSTQNSLLKKSHNRLQIDPDSDYISDGASVTSIESHGAVQRIRPPKEQAVSPVASMSSLLVKTEPSEVLFTPQKPPSPKAVQETSPAKPAEPKRRYNPFTEALKSQIPGRSGSANLQRGSPTKIENNSHIESAAVANNTAAEDQQPSQNNAEIARSATRTPTGIPRAVASSVMSPQQELPASPEKPQQPSRTLDLYPMKDIMSRRYRVANDAPSSSNAPATQESPPAYDEPPSRLYSRYTRAPAVAPVEIPTQATANHDDAPIRPARMTASSLAQNPVVAQLLNSKDDRNPRPRARTPTGTFGRSGRLGAASVPPPIDVTLGAPEPPPSPLVEHTERGRLRLRSTSTPRGNSSTGSVSGSHSSGSGFSLTPPGAQQSGGRSPSRGTRTTTPTSTTNSRGEPAGATKWQQPIGKWKSGTNNASAQSQSKEPPRTRSSFGSTVSAPAYTPLTKSPPNKGYQGSSTSSLSSRSSLGPTTGVKSPANTTSTRAKSPAPAAARSKSPAPTSRAKSPSASVNRLTIKGAANLPGPSSAGPAWQGSTRTPSKANLNVVPVSLPSRSPHGSSTNSISSNGSGNRSTTPTNSRLSQGAGKGAGSHFSPNGTVQTKSNNLHPLRKVPSPRSSPDGAVSPMGSSASFFPPTPPNNPTTNRRASEGGAPKSTNGARASNKSASAALKPDSASKPRNSYPGGLTRSPAGHAPNSSTAAHSNETVCAWTPPPEAVAFVANSSPQPFMQPMAHLGQESISGVYDSLNYNPSPAFFLRSPRAASKYNAQRAAEAQRDRERQQLQDQWRAESTPALQVCVESSSKDEGDQGSGRTDTTNTTQATSFTSPGFAEFLPTEGIFEVDESGDLSESPRSVEM</sequence>
<feature type="compositionally biased region" description="Polar residues" evidence="1">
    <location>
        <begin position="352"/>
        <end position="372"/>
    </location>
</feature>
<feature type="compositionally biased region" description="Low complexity" evidence="1">
    <location>
        <begin position="999"/>
        <end position="1011"/>
    </location>
</feature>
<gene>
    <name evidence="2" type="ORF">SELO1098_LOCUS20395</name>
</gene>
<feature type="compositionally biased region" description="Polar residues" evidence="1">
    <location>
        <begin position="597"/>
        <end position="623"/>
    </location>
</feature>
<feature type="compositionally biased region" description="Low complexity" evidence="1">
    <location>
        <begin position="665"/>
        <end position="689"/>
    </location>
</feature>
<feature type="compositionally biased region" description="Low complexity" evidence="1">
    <location>
        <begin position="390"/>
        <end position="401"/>
    </location>
</feature>
<feature type="region of interest" description="Disordered" evidence="1">
    <location>
        <begin position="447"/>
        <end position="892"/>
    </location>
</feature>
<feature type="compositionally biased region" description="Polar residues" evidence="1">
    <location>
        <begin position="839"/>
        <end position="851"/>
    </location>
</feature>
<dbReference type="EMBL" id="HBIC01039694">
    <property type="protein sequence ID" value="CAE0291549.1"/>
    <property type="molecule type" value="Transcribed_RNA"/>
</dbReference>